<dbReference type="EMBL" id="JYNE01000008">
    <property type="protein sequence ID" value="KNH03463.1"/>
    <property type="molecule type" value="Genomic_DNA"/>
</dbReference>
<proteinExistence type="predicted"/>
<dbReference type="PATRIC" id="fig|1306953.7.peg.1069"/>
<dbReference type="STRING" id="1306953.J121_1042"/>
<keyword evidence="2" id="KW-0969">Cilium</keyword>
<name>A0A0L1KHK9_9SPHN</name>
<protein>
    <submittedName>
        <fullName evidence="2">Flagellar hook-length control protein</fullName>
    </submittedName>
</protein>
<dbReference type="Proteomes" id="UP000037446">
    <property type="component" value="Unassembled WGS sequence"/>
</dbReference>
<keyword evidence="2" id="KW-0282">Flagellum</keyword>
<feature type="region of interest" description="Disordered" evidence="1">
    <location>
        <begin position="1"/>
        <end position="37"/>
    </location>
</feature>
<evidence type="ECO:0000313" key="2">
    <source>
        <dbReference type="EMBL" id="KNH03463.1"/>
    </source>
</evidence>
<feature type="region of interest" description="Disordered" evidence="1">
    <location>
        <begin position="51"/>
        <end position="88"/>
    </location>
</feature>
<keyword evidence="2" id="KW-0966">Cell projection</keyword>
<feature type="region of interest" description="Disordered" evidence="1">
    <location>
        <begin position="205"/>
        <end position="233"/>
    </location>
</feature>
<evidence type="ECO:0000313" key="3">
    <source>
        <dbReference type="Proteomes" id="UP000037446"/>
    </source>
</evidence>
<dbReference type="RefSeq" id="WP_050599095.1">
    <property type="nucleotide sequence ID" value="NZ_JYNE01000008.1"/>
</dbReference>
<feature type="region of interest" description="Disordered" evidence="1">
    <location>
        <begin position="107"/>
        <end position="137"/>
    </location>
</feature>
<dbReference type="AlphaFoldDB" id="A0A0L1KHK9"/>
<evidence type="ECO:0000256" key="1">
    <source>
        <dbReference type="SAM" id="MobiDB-lite"/>
    </source>
</evidence>
<comment type="caution">
    <text evidence="2">The sequence shown here is derived from an EMBL/GenBank/DDBJ whole genome shotgun (WGS) entry which is preliminary data.</text>
</comment>
<feature type="compositionally biased region" description="Polar residues" evidence="1">
    <location>
        <begin position="413"/>
        <end position="422"/>
    </location>
</feature>
<feature type="compositionally biased region" description="Low complexity" evidence="1">
    <location>
        <begin position="388"/>
        <end position="401"/>
    </location>
</feature>
<gene>
    <name evidence="2" type="ORF">J121_1042</name>
</gene>
<feature type="compositionally biased region" description="Low complexity" evidence="1">
    <location>
        <begin position="362"/>
        <end position="375"/>
    </location>
</feature>
<accession>A0A0L1KHK9</accession>
<sequence length="429" mass="42446">MNLSFALPKSPESPAAGGALEGRNARKTEGSQARDGFSEMLDQLASFIPANAEGDGALPDRQAQDLPGGKELPVDAAGLPVVPDDASGTPLGVPQLAVTLETGVVPETGSRAAPGNAPGTPSALHTPAGTNVAASPAQGGGLEVRISAAQAPQDGRLAAAGSAVQNGMAAITLPGAAAEAAASAEAATTVTAKVETAAAQVGDRAALGAPGAMRSDGGDKPSSEEGGKPAEDNALADKGKLRAMAQTDTAKPAAQGIAALSDESAASVRPVAAAPRPIAGDQFANVERVVEHLLAARQVDLTKSAAIAVAHREFGQLTVTFDQSAGGMNVEIAAQDGETQRALAAAMANERPSARQPEAFTQAAQAGNQPAANGERGAGGNAAGSGTGQADAEQQRSQQSDQRGRRDGGSAGHSNPQAQPPSSDDALYA</sequence>
<feature type="compositionally biased region" description="Gly residues" evidence="1">
    <location>
        <begin position="376"/>
        <end position="387"/>
    </location>
</feature>
<organism evidence="2 3">
    <name type="scientific">Qipengyuania citrea LAMA 915</name>
    <dbReference type="NCBI Taxonomy" id="1306953"/>
    <lineage>
        <taxon>Bacteria</taxon>
        <taxon>Pseudomonadati</taxon>
        <taxon>Pseudomonadota</taxon>
        <taxon>Alphaproteobacteria</taxon>
        <taxon>Sphingomonadales</taxon>
        <taxon>Erythrobacteraceae</taxon>
        <taxon>Qipengyuania</taxon>
    </lineage>
</organism>
<feature type="region of interest" description="Disordered" evidence="1">
    <location>
        <begin position="341"/>
        <end position="429"/>
    </location>
</feature>
<feature type="compositionally biased region" description="Basic and acidic residues" evidence="1">
    <location>
        <begin position="216"/>
        <end position="233"/>
    </location>
</feature>
<reference evidence="2" key="1">
    <citation type="submission" date="2015-02" db="EMBL/GenBank/DDBJ databases">
        <authorList>
            <person name="Chooi Y.-H."/>
        </authorList>
    </citation>
    <scope>NUCLEOTIDE SEQUENCE [LARGE SCALE GENOMIC DNA]</scope>
    <source>
        <strain evidence="2">LAMA 915</strain>
    </source>
</reference>